<evidence type="ECO:0000256" key="1">
    <source>
        <dbReference type="ARBA" id="ARBA00023015"/>
    </source>
</evidence>
<evidence type="ECO:0000259" key="5">
    <source>
        <dbReference type="PROSITE" id="PS50977"/>
    </source>
</evidence>
<dbReference type="PANTHER" id="PTHR47506">
    <property type="entry name" value="TRANSCRIPTIONAL REGULATORY PROTEIN"/>
    <property type="match status" value="1"/>
</dbReference>
<feature type="DNA-binding region" description="H-T-H motif" evidence="4">
    <location>
        <begin position="24"/>
        <end position="43"/>
    </location>
</feature>
<evidence type="ECO:0000313" key="7">
    <source>
        <dbReference type="Proteomes" id="UP000198662"/>
    </source>
</evidence>
<evidence type="ECO:0000256" key="4">
    <source>
        <dbReference type="PROSITE-ProRule" id="PRU00335"/>
    </source>
</evidence>
<dbReference type="PROSITE" id="PS01081">
    <property type="entry name" value="HTH_TETR_1"/>
    <property type="match status" value="1"/>
</dbReference>
<keyword evidence="7" id="KW-1185">Reference proteome</keyword>
<dbReference type="Gene3D" id="1.10.357.10">
    <property type="entry name" value="Tetracycline Repressor, domain 2"/>
    <property type="match status" value="1"/>
</dbReference>
<accession>A0A1G9I809</accession>
<dbReference type="STRING" id="380244.SAMN05216298_3080"/>
<dbReference type="SUPFAM" id="SSF46689">
    <property type="entry name" value="Homeodomain-like"/>
    <property type="match status" value="1"/>
</dbReference>
<dbReference type="Proteomes" id="UP000198662">
    <property type="component" value="Unassembled WGS sequence"/>
</dbReference>
<evidence type="ECO:0000313" key="6">
    <source>
        <dbReference type="EMBL" id="SDL21216.1"/>
    </source>
</evidence>
<dbReference type="SUPFAM" id="SSF48498">
    <property type="entry name" value="Tetracyclin repressor-like, C-terminal domain"/>
    <property type="match status" value="1"/>
</dbReference>
<keyword evidence="1" id="KW-0805">Transcription regulation</keyword>
<dbReference type="RefSeq" id="WP_091050602.1">
    <property type="nucleotide sequence ID" value="NZ_FNGF01000004.1"/>
</dbReference>
<dbReference type="InterPro" id="IPR023772">
    <property type="entry name" value="DNA-bd_HTH_TetR-type_CS"/>
</dbReference>
<organism evidence="6 7">
    <name type="scientific">Glycomyces sambucus</name>
    <dbReference type="NCBI Taxonomy" id="380244"/>
    <lineage>
        <taxon>Bacteria</taxon>
        <taxon>Bacillati</taxon>
        <taxon>Actinomycetota</taxon>
        <taxon>Actinomycetes</taxon>
        <taxon>Glycomycetales</taxon>
        <taxon>Glycomycetaceae</taxon>
        <taxon>Glycomyces</taxon>
    </lineage>
</organism>
<feature type="domain" description="HTH tetR-type" evidence="5">
    <location>
        <begin position="1"/>
        <end position="61"/>
    </location>
</feature>
<evidence type="ECO:0000256" key="2">
    <source>
        <dbReference type="ARBA" id="ARBA00023125"/>
    </source>
</evidence>
<dbReference type="PANTHER" id="PTHR47506:SF1">
    <property type="entry name" value="HTH-TYPE TRANSCRIPTIONAL REGULATOR YJDC"/>
    <property type="match status" value="1"/>
</dbReference>
<evidence type="ECO:0000256" key="3">
    <source>
        <dbReference type="ARBA" id="ARBA00023163"/>
    </source>
</evidence>
<dbReference type="PROSITE" id="PS50977">
    <property type="entry name" value="HTH_TETR_2"/>
    <property type="match status" value="1"/>
</dbReference>
<dbReference type="GO" id="GO:0003677">
    <property type="term" value="F:DNA binding"/>
    <property type="evidence" value="ECO:0007669"/>
    <property type="project" value="UniProtKB-UniRule"/>
</dbReference>
<dbReference type="InterPro" id="IPR001647">
    <property type="entry name" value="HTH_TetR"/>
</dbReference>
<dbReference type="InterPro" id="IPR009057">
    <property type="entry name" value="Homeodomain-like_sf"/>
</dbReference>
<dbReference type="Pfam" id="PF00440">
    <property type="entry name" value="TetR_N"/>
    <property type="match status" value="1"/>
</dbReference>
<keyword evidence="2 4" id="KW-0238">DNA-binding</keyword>
<dbReference type="EMBL" id="FNGF01000004">
    <property type="protein sequence ID" value="SDL21216.1"/>
    <property type="molecule type" value="Genomic_DNA"/>
</dbReference>
<dbReference type="AlphaFoldDB" id="A0A1G9I809"/>
<reference evidence="7" key="1">
    <citation type="submission" date="2016-10" db="EMBL/GenBank/DDBJ databases">
        <authorList>
            <person name="Varghese N."/>
            <person name="Submissions S."/>
        </authorList>
    </citation>
    <scope>NUCLEOTIDE SEQUENCE [LARGE SCALE GENOMIC DNA]</scope>
    <source>
        <strain evidence="7">CGMCC 4.3147</strain>
    </source>
</reference>
<proteinExistence type="predicted"/>
<keyword evidence="3" id="KW-0804">Transcription</keyword>
<gene>
    <name evidence="6" type="ORF">SAMN05216298_3080</name>
</gene>
<sequence>MSNRDKLLSAARECLLTIGYANTTVRELVRASGANQASINYHFGSKEQLLTLTLRELNREWGEVLFAAIGDQEGTVTDAEREALWARIIESVQANRALWFVNFESVAVARTDEEIRAMITEGLRMSRRSLARAFTGLDPDRDDPARVRAAGSHYYALLVGVAAQWIADPESAPSAAEVAAADGAPA</sequence>
<dbReference type="OrthoDB" id="2356263at2"/>
<protein>
    <submittedName>
        <fullName evidence="6">Transcriptional regulator, TetR family</fullName>
    </submittedName>
</protein>
<dbReference type="InterPro" id="IPR036271">
    <property type="entry name" value="Tet_transcr_reg_TetR-rel_C_sf"/>
</dbReference>
<dbReference type="PRINTS" id="PR00455">
    <property type="entry name" value="HTHTETR"/>
</dbReference>
<name>A0A1G9I809_9ACTN</name>